<dbReference type="InterPro" id="IPR018378">
    <property type="entry name" value="C-type_lectin_CS"/>
</dbReference>
<evidence type="ECO:0000313" key="6">
    <source>
        <dbReference type="EMBL" id="KAJ8043157.1"/>
    </source>
</evidence>
<dbReference type="Proteomes" id="UP001152320">
    <property type="component" value="Chromosome 4"/>
</dbReference>
<dbReference type="PANTHER" id="PTHR11339:SF373">
    <property type="entry name" value="VWFD DOMAIN-CONTAINING PROTEIN"/>
    <property type="match status" value="1"/>
</dbReference>
<dbReference type="InterPro" id="IPR025615">
    <property type="entry name" value="TILa_dom"/>
</dbReference>
<keyword evidence="1" id="KW-1015">Disulfide bond</keyword>
<dbReference type="PROSITE" id="PS50041">
    <property type="entry name" value="C_TYPE_LECTIN_2"/>
    <property type="match status" value="2"/>
</dbReference>
<dbReference type="GO" id="GO:0005615">
    <property type="term" value="C:extracellular space"/>
    <property type="evidence" value="ECO:0007669"/>
    <property type="project" value="TreeGrafter"/>
</dbReference>
<feature type="signal peptide" evidence="3">
    <location>
        <begin position="1"/>
        <end position="20"/>
    </location>
</feature>
<evidence type="ECO:0000259" key="5">
    <source>
        <dbReference type="PROSITE" id="PS51233"/>
    </source>
</evidence>
<comment type="caution">
    <text evidence="6">The sequence shown here is derived from an EMBL/GenBank/DDBJ whole genome shotgun (WGS) entry which is preliminary data.</text>
</comment>
<name>A0A9Q1CD79_HOLLE</name>
<dbReference type="PROSITE" id="PS01186">
    <property type="entry name" value="EGF_2"/>
    <property type="match status" value="1"/>
</dbReference>
<dbReference type="OrthoDB" id="6236007at2759"/>
<dbReference type="InterPro" id="IPR050780">
    <property type="entry name" value="Mucin_vWF_Thrombospondin_sf"/>
</dbReference>
<dbReference type="SMART" id="SM00034">
    <property type="entry name" value="CLECT"/>
    <property type="match status" value="1"/>
</dbReference>
<dbReference type="CDD" id="cd19941">
    <property type="entry name" value="TIL"/>
    <property type="match status" value="1"/>
</dbReference>
<evidence type="ECO:0000313" key="7">
    <source>
        <dbReference type="Proteomes" id="UP001152320"/>
    </source>
</evidence>
<dbReference type="Pfam" id="PF00059">
    <property type="entry name" value="Lectin_C"/>
    <property type="match status" value="1"/>
</dbReference>
<dbReference type="Pfam" id="PF12248">
    <property type="entry name" value="Methyltransf_FA"/>
    <property type="match status" value="1"/>
</dbReference>
<feature type="domain" description="C-type lectin" evidence="4">
    <location>
        <begin position="1240"/>
        <end position="1299"/>
    </location>
</feature>
<dbReference type="PANTHER" id="PTHR11339">
    <property type="entry name" value="EXTRACELLULAR MATRIX GLYCOPROTEIN RELATED"/>
    <property type="match status" value="1"/>
</dbReference>
<feature type="domain" description="VWFD" evidence="5">
    <location>
        <begin position="349"/>
        <end position="532"/>
    </location>
</feature>
<dbReference type="InterPro" id="IPR016187">
    <property type="entry name" value="CTDL_fold"/>
</dbReference>
<sequence>MTYLLLTPMLLVCSLANTDGQIVGTFVRYETGYNYTVTSGGERFVQDVLAIATSAADSDLITGTNLWKITLYASANEDGSGQIQVFPNVQLTPKQASQSLQPSGALIFNVPVSLNMDQLEGFTHLCLKTEKNPAANPDFVFAYGGTDELNLCHSIDFNLPNIEYPESSSIEVHIPEVTVAEKQEPPTLIPEMSQRVEITTLDANMTFGQTTKADPYVLVKLFYTFAFGNSTYIRQGENFWQMMYFVSQYDDGTGDKRTISTVYEGYLSSTIKPNTELTFQAVQSFNFLEEYGPGQLYEFLCVTFTKHSQEDIDITFPNGESSTVCQRLPSSKLFFPHSVYTEIIFEENRTCHLWGDPHQKTFDGYGYTHQGDNEYIAVTTCNGDESVNDFEIVVDNFRRIPSKPVTYIREIRLHYNDVVYALTHPDDVSVDGVKVTLPYTDAENGVAIHYAAPHKILTTDFGLAIRFDNMHNSDVTLPVRYRNKVCGLCGNFDDDRRNECHYRNGTTMGVHNEECKLRHAKEWKYYTNKEIEYPEDFKPDLSPCEEGSDILNKAMELCDILNNTAGPLVSCYEHVKPGIYYNTCVYDLCQLLPETFFLCSSVETYISDCKRTSDEEIKIGDWRSVTGCEPPCKGNMTLNPHGSPCPPSCADPDGTRTSCSIPRLETCSCPEGKVLEGTKCVDPEECGCKMENGRYLSVGEEFVTKNCTEYCTCESLGNLQCRSMVCVENSQCLVKAGVRNCYCNDGYEGDGRAECNTTAGKVCHIYGDPHFHTFDDDKYSFQGDCTYVASKTCGNLPRGLTPFRLLIHNDALIPEERFTYLTQISLHFNGKSFKMRYTGEVSYDGQDIANALPFDDGSISVRLEGNYIVSIAVTYFGLKITYDGENDAEILLPPDYFGHVCGLCGNADGNSTNDKQKPDGTLAKKLDFANSWGIGSCTPLDEPVETCEVGTKEYERAVDVCSLLQDKSGPFAHCHDYKKPDKFVSTCIFDLCGTLPSTDLFCSSAHAYLRTCAEKGGSLDTDWKSKVKYCGAPTCAKGYDNFKQSCYKFVPTPRDFKSAKMICEREGAHLVTISSRAENEYVTKLSQGARSWMGAKRNKSARPLTYDLEANNVYTFLPYRLVRGIGSIRFSVKSHSDARLLLSSTKDIDDDTPAYEIALGADCNQRNFIRRCLTCEPKSENSKPSWLRKTHFRDYFVNFHEGNIQVGDMKKRHLILTFREPLPMRIRYVAFKSVAGSGSWKFYNNEFVWDTAEEWTYDNYRFGEPSNFEKGEHCLEINFFRNGLWNDHFCEEPKAFVCESDGV</sequence>
<evidence type="ECO:0000256" key="3">
    <source>
        <dbReference type="SAM" id="SignalP"/>
    </source>
</evidence>
<dbReference type="CDD" id="cd00037">
    <property type="entry name" value="CLECT"/>
    <property type="match status" value="2"/>
</dbReference>
<dbReference type="InterPro" id="IPR001846">
    <property type="entry name" value="VWF_type-D"/>
</dbReference>
<protein>
    <submittedName>
        <fullName evidence="6">IgGFc-binding protein</fullName>
    </submittedName>
</protein>
<dbReference type="PROSITE" id="PS51233">
    <property type="entry name" value="VWFD"/>
    <property type="match status" value="2"/>
</dbReference>
<dbReference type="InterPro" id="IPR001304">
    <property type="entry name" value="C-type_lectin-like"/>
</dbReference>
<proteinExistence type="predicted"/>
<evidence type="ECO:0000259" key="4">
    <source>
        <dbReference type="PROSITE" id="PS50041"/>
    </source>
</evidence>
<gene>
    <name evidence="6" type="ORF">HOLleu_10126</name>
</gene>
<organism evidence="6 7">
    <name type="scientific">Holothuria leucospilota</name>
    <name type="common">Black long sea cucumber</name>
    <name type="synonym">Mertensiothuria leucospilota</name>
    <dbReference type="NCBI Taxonomy" id="206669"/>
    <lineage>
        <taxon>Eukaryota</taxon>
        <taxon>Metazoa</taxon>
        <taxon>Echinodermata</taxon>
        <taxon>Eleutherozoa</taxon>
        <taxon>Echinozoa</taxon>
        <taxon>Holothuroidea</taxon>
        <taxon>Aspidochirotacea</taxon>
        <taxon>Aspidochirotida</taxon>
        <taxon>Holothuriidae</taxon>
        <taxon>Holothuria</taxon>
    </lineage>
</organism>
<dbReference type="SUPFAM" id="SSF57567">
    <property type="entry name" value="Serine protease inhibitors"/>
    <property type="match status" value="1"/>
</dbReference>
<evidence type="ECO:0000256" key="1">
    <source>
        <dbReference type="ARBA" id="ARBA00023157"/>
    </source>
</evidence>
<keyword evidence="3" id="KW-0732">Signal</keyword>
<dbReference type="SMART" id="SM00832">
    <property type="entry name" value="C8"/>
    <property type="match status" value="2"/>
</dbReference>
<dbReference type="Pfam" id="PF12714">
    <property type="entry name" value="TILa"/>
    <property type="match status" value="1"/>
</dbReference>
<dbReference type="InterPro" id="IPR036084">
    <property type="entry name" value="Ser_inhib-like_sf"/>
</dbReference>
<dbReference type="Gene3D" id="2.10.25.10">
    <property type="entry name" value="Laminin"/>
    <property type="match status" value="1"/>
</dbReference>
<feature type="domain" description="VWFD" evidence="5">
    <location>
        <begin position="761"/>
        <end position="948"/>
    </location>
</feature>
<dbReference type="InterPro" id="IPR016186">
    <property type="entry name" value="C-type_lectin-like/link_sf"/>
</dbReference>
<keyword evidence="2" id="KW-0325">Glycoprotein</keyword>
<accession>A0A9Q1CD79</accession>
<reference evidence="6" key="1">
    <citation type="submission" date="2021-10" db="EMBL/GenBank/DDBJ databases">
        <title>Tropical sea cucumber genome reveals ecological adaptation and Cuvierian tubules defense mechanism.</title>
        <authorList>
            <person name="Chen T."/>
        </authorList>
    </citation>
    <scope>NUCLEOTIDE SEQUENCE</scope>
    <source>
        <strain evidence="6">Nanhai2018</strain>
        <tissue evidence="6">Muscle</tissue>
    </source>
</reference>
<dbReference type="Gene3D" id="3.10.100.10">
    <property type="entry name" value="Mannose-Binding Protein A, subunit A"/>
    <property type="match status" value="2"/>
</dbReference>
<dbReference type="Pfam" id="PF00094">
    <property type="entry name" value="VWD"/>
    <property type="match status" value="2"/>
</dbReference>
<feature type="domain" description="C-type lectin" evidence="4">
    <location>
        <begin position="1042"/>
        <end position="1094"/>
    </location>
</feature>
<dbReference type="InterPro" id="IPR000742">
    <property type="entry name" value="EGF"/>
</dbReference>
<dbReference type="InterPro" id="IPR022041">
    <property type="entry name" value="Methyltransf_FA"/>
</dbReference>
<dbReference type="InterPro" id="IPR014853">
    <property type="entry name" value="VWF/SSPO/ZAN-like_Cys-rich_dom"/>
</dbReference>
<feature type="chain" id="PRO_5040427312" evidence="3">
    <location>
        <begin position="21"/>
        <end position="1303"/>
    </location>
</feature>
<dbReference type="EMBL" id="JAIZAY010000004">
    <property type="protein sequence ID" value="KAJ8043157.1"/>
    <property type="molecule type" value="Genomic_DNA"/>
</dbReference>
<keyword evidence="7" id="KW-1185">Reference proteome</keyword>
<dbReference type="Pfam" id="PF08742">
    <property type="entry name" value="C8"/>
    <property type="match status" value="2"/>
</dbReference>
<dbReference type="SUPFAM" id="SSF56436">
    <property type="entry name" value="C-type lectin-like"/>
    <property type="match status" value="1"/>
</dbReference>
<evidence type="ECO:0000256" key="2">
    <source>
        <dbReference type="ARBA" id="ARBA00023180"/>
    </source>
</evidence>
<dbReference type="GO" id="GO:0031012">
    <property type="term" value="C:extracellular matrix"/>
    <property type="evidence" value="ECO:0007669"/>
    <property type="project" value="TreeGrafter"/>
</dbReference>
<dbReference type="SMART" id="SM00216">
    <property type="entry name" value="VWD"/>
    <property type="match status" value="2"/>
</dbReference>
<dbReference type="PROSITE" id="PS00615">
    <property type="entry name" value="C_TYPE_LECTIN_1"/>
    <property type="match status" value="1"/>
</dbReference>